<feature type="non-terminal residue" evidence="2">
    <location>
        <position position="1"/>
    </location>
</feature>
<evidence type="ECO:0000313" key="2">
    <source>
        <dbReference type="EMBL" id="CAK9143828.1"/>
    </source>
</evidence>
<sequence length="67" mass="7501">SWEPGARPPTPSIGDSGQKTGKDEAACCDSLRLDRKKWLWMQDSSLLSTHSTVYEVEWAPVHGYIKP</sequence>
<evidence type="ECO:0000256" key="1">
    <source>
        <dbReference type="SAM" id="MobiDB-lite"/>
    </source>
</evidence>
<dbReference type="AlphaFoldDB" id="A0ABC8RGH3"/>
<evidence type="ECO:0000313" key="3">
    <source>
        <dbReference type="Proteomes" id="UP001642360"/>
    </source>
</evidence>
<organism evidence="2 3">
    <name type="scientific">Ilex paraguariensis</name>
    <name type="common">yerba mate</name>
    <dbReference type="NCBI Taxonomy" id="185542"/>
    <lineage>
        <taxon>Eukaryota</taxon>
        <taxon>Viridiplantae</taxon>
        <taxon>Streptophyta</taxon>
        <taxon>Embryophyta</taxon>
        <taxon>Tracheophyta</taxon>
        <taxon>Spermatophyta</taxon>
        <taxon>Magnoliopsida</taxon>
        <taxon>eudicotyledons</taxon>
        <taxon>Gunneridae</taxon>
        <taxon>Pentapetalae</taxon>
        <taxon>asterids</taxon>
        <taxon>campanulids</taxon>
        <taxon>Aquifoliales</taxon>
        <taxon>Aquifoliaceae</taxon>
        <taxon>Ilex</taxon>
    </lineage>
</organism>
<accession>A0ABC8RGH3</accession>
<reference evidence="2 3" key="1">
    <citation type="submission" date="2024-02" db="EMBL/GenBank/DDBJ databases">
        <authorList>
            <person name="Vignale AGUSTIN F."/>
            <person name="Sosa J E."/>
            <person name="Modenutti C."/>
        </authorList>
    </citation>
    <scope>NUCLEOTIDE SEQUENCE [LARGE SCALE GENOMIC DNA]</scope>
</reference>
<feature type="compositionally biased region" description="Pro residues" evidence="1">
    <location>
        <begin position="1"/>
        <end position="11"/>
    </location>
</feature>
<proteinExistence type="predicted"/>
<gene>
    <name evidence="2" type="ORF">ILEXP_LOCUS11567</name>
</gene>
<name>A0ABC8RGH3_9AQUA</name>
<keyword evidence="3" id="KW-1185">Reference proteome</keyword>
<protein>
    <submittedName>
        <fullName evidence="2">Uncharacterized protein</fullName>
    </submittedName>
</protein>
<dbReference type="Proteomes" id="UP001642360">
    <property type="component" value="Unassembled WGS sequence"/>
</dbReference>
<feature type="region of interest" description="Disordered" evidence="1">
    <location>
        <begin position="1"/>
        <end position="23"/>
    </location>
</feature>
<comment type="caution">
    <text evidence="2">The sequence shown here is derived from an EMBL/GenBank/DDBJ whole genome shotgun (WGS) entry which is preliminary data.</text>
</comment>
<dbReference type="EMBL" id="CAUOFW020001342">
    <property type="protein sequence ID" value="CAK9143828.1"/>
    <property type="molecule type" value="Genomic_DNA"/>
</dbReference>